<dbReference type="EMBL" id="RRCM01000001">
    <property type="protein sequence ID" value="RRJ15510.1"/>
    <property type="molecule type" value="Genomic_DNA"/>
</dbReference>
<gene>
    <name evidence="1" type="ORF">EHW90_00225</name>
</gene>
<dbReference type="RefSeq" id="WP_124950285.1">
    <property type="nucleotide sequence ID" value="NZ_RRCM01000001.1"/>
</dbReference>
<comment type="caution">
    <text evidence="1">The sequence shown here is derived from an EMBL/GenBank/DDBJ whole genome shotgun (WGS) entry which is preliminary data.</text>
</comment>
<dbReference type="Proteomes" id="UP000276982">
    <property type="component" value="Unassembled WGS sequence"/>
</dbReference>
<accession>A0A3P3Q5D4</accession>
<organism evidence="1 2">
    <name type="scientific">Lachnoanaerobaculum orale</name>
    <dbReference type="NCBI Taxonomy" id="979627"/>
    <lineage>
        <taxon>Bacteria</taxon>
        <taxon>Bacillati</taxon>
        <taxon>Bacillota</taxon>
        <taxon>Clostridia</taxon>
        <taxon>Lachnospirales</taxon>
        <taxon>Lachnospiraceae</taxon>
        <taxon>Lachnoanaerobaculum</taxon>
    </lineage>
</organism>
<evidence type="ECO:0008006" key="3">
    <source>
        <dbReference type="Google" id="ProtNLM"/>
    </source>
</evidence>
<proteinExistence type="predicted"/>
<dbReference type="AlphaFoldDB" id="A0A3P3Q5D4"/>
<evidence type="ECO:0000313" key="2">
    <source>
        <dbReference type="Proteomes" id="UP000276982"/>
    </source>
</evidence>
<reference evidence="1 2" key="1">
    <citation type="submission" date="2018-11" db="EMBL/GenBank/DDBJ databases">
        <title>Genome sequencing of Lachnoanaerobaculum orale DSM 24553T.</title>
        <authorList>
            <person name="Kook J.-K."/>
            <person name="Park S.-N."/>
            <person name="Lim Y.K."/>
        </authorList>
    </citation>
    <scope>NUCLEOTIDE SEQUENCE [LARGE SCALE GENOMIC DNA]</scope>
    <source>
        <strain evidence="1 2">DSM 24553</strain>
    </source>
</reference>
<evidence type="ECO:0000313" key="1">
    <source>
        <dbReference type="EMBL" id="RRJ15510.1"/>
    </source>
</evidence>
<name>A0A3P3Q5D4_9FIRM</name>
<sequence>MSWTDAFLERAEGDPSAGIQLAEMVGESSCKIGDLILTSEDLLFDESLTVKLASAVAGQCPEGGALIDKSTYISPLKAGDKVAVMKVKGSDPTDYTSSLYLVLGKMVKL</sequence>
<keyword evidence="2" id="KW-1185">Reference proteome</keyword>
<protein>
    <recommendedName>
        <fullName evidence="3">DUF2577 domain-containing protein</fullName>
    </recommendedName>
</protein>